<reference evidence="3 4" key="1">
    <citation type="journal article" date="2015" name="Genome Announc.">
        <title>Complete Genome Sequence of Sedimenticola thiotaurini Strain SIP-G1, a Polyphosphate- and Polyhydroxyalkanoate-Accumulating Sulfur-Oxidizing Gammaproteobacterium Isolated from Salt Marsh Sediments.</title>
        <authorList>
            <person name="Flood B.E."/>
            <person name="Jones D.S."/>
            <person name="Bailey J.V."/>
        </authorList>
    </citation>
    <scope>NUCLEOTIDE SEQUENCE [LARGE SCALE GENOMIC DNA]</scope>
    <source>
        <strain evidence="3 4">SIP-G1</strain>
    </source>
</reference>
<evidence type="ECO:0000313" key="4">
    <source>
        <dbReference type="Proteomes" id="UP000034410"/>
    </source>
</evidence>
<dbReference type="GO" id="GO:0005524">
    <property type="term" value="F:ATP binding"/>
    <property type="evidence" value="ECO:0007669"/>
    <property type="project" value="UniProtKB-UniRule"/>
</dbReference>
<keyword evidence="1" id="KW-0547">Nucleotide-binding</keyword>
<name>A0A0F7JXC6_9GAMM</name>
<dbReference type="Pfam" id="PF02655">
    <property type="entry name" value="ATP-grasp_3"/>
    <property type="match status" value="1"/>
</dbReference>
<accession>A0A0F7JXC6</accession>
<dbReference type="PATRIC" id="fig|1543721.4.peg.350"/>
<dbReference type="EMBL" id="CP011412">
    <property type="protein sequence ID" value="AKH19258.1"/>
    <property type="molecule type" value="Genomic_DNA"/>
</dbReference>
<gene>
    <name evidence="3" type="ORF">AAY24_01645</name>
</gene>
<dbReference type="GO" id="GO:0046872">
    <property type="term" value="F:metal ion binding"/>
    <property type="evidence" value="ECO:0007669"/>
    <property type="project" value="InterPro"/>
</dbReference>
<dbReference type="AlphaFoldDB" id="A0A0F7JXC6"/>
<dbReference type="PROSITE" id="PS50975">
    <property type="entry name" value="ATP_GRASP"/>
    <property type="match status" value="1"/>
</dbReference>
<evidence type="ECO:0000256" key="1">
    <source>
        <dbReference type="PROSITE-ProRule" id="PRU00409"/>
    </source>
</evidence>
<dbReference type="RefSeq" id="WP_046858197.1">
    <property type="nucleotide sequence ID" value="NZ_CP011412.1"/>
</dbReference>
<dbReference type="InterPro" id="IPR003806">
    <property type="entry name" value="ATP-grasp_PylC-type"/>
</dbReference>
<sequence length="370" mass="39977">MQAGQPLLILGNSVRYLAQSAARHGHRVTGLDLFADRDAVAACQRMVRSGRRDAAGLVKVALDLDMPAETGWIYGAGFEAAPAQLHLLESLGPCLGNGPRTLELLSSPEQFFGLLDEQGISYPPVSFQRLQDPRGWLIKSAAGFGGLAVRDAVTGGPVDDRTDYYQRRLDGQVCSLTFLANGRDLEVLGINRLHAVDGNQGDYRFSTALSGFNPGQRPAQQMVEMAGKLTRALQLRGANSIDCLLDGDQLFLLELNARPPATLELYEEALPQGGAAAHIAACRGELLSPVGDRRVRGYRICYAERELVIGQFTWPVWCSDLPATGSRCEQGSPICGVHADGATAAQVERLLQERIEEIKLLIELSGQEAA</sequence>
<proteinExistence type="predicted"/>
<dbReference type="Proteomes" id="UP000034410">
    <property type="component" value="Chromosome"/>
</dbReference>
<keyword evidence="1" id="KW-0067">ATP-binding</keyword>
<protein>
    <recommendedName>
        <fullName evidence="2">ATP-grasp domain-containing protein</fullName>
    </recommendedName>
</protein>
<organism evidence="3 4">
    <name type="scientific">Sedimenticola thiotaurini</name>
    <dbReference type="NCBI Taxonomy" id="1543721"/>
    <lineage>
        <taxon>Bacteria</taxon>
        <taxon>Pseudomonadati</taxon>
        <taxon>Pseudomonadota</taxon>
        <taxon>Gammaproteobacteria</taxon>
        <taxon>Chromatiales</taxon>
        <taxon>Sedimenticolaceae</taxon>
        <taxon>Sedimenticola</taxon>
    </lineage>
</organism>
<keyword evidence="4" id="KW-1185">Reference proteome</keyword>
<dbReference type="PIRSF" id="PIRSF016817">
    <property type="entry name" value="UCP016817_carboligase"/>
    <property type="match status" value="1"/>
</dbReference>
<evidence type="ECO:0000313" key="3">
    <source>
        <dbReference type="EMBL" id="AKH19258.1"/>
    </source>
</evidence>
<dbReference type="InterPro" id="IPR016677">
    <property type="entry name" value="UCP016817_carboligase"/>
</dbReference>
<dbReference type="SUPFAM" id="SSF56059">
    <property type="entry name" value="Glutathione synthetase ATP-binding domain-like"/>
    <property type="match status" value="1"/>
</dbReference>
<dbReference type="OrthoDB" id="5572734at2"/>
<dbReference type="InterPro" id="IPR011761">
    <property type="entry name" value="ATP-grasp"/>
</dbReference>
<dbReference type="KEGG" id="seds:AAY24_01645"/>
<evidence type="ECO:0000259" key="2">
    <source>
        <dbReference type="PROSITE" id="PS50975"/>
    </source>
</evidence>
<dbReference type="Gene3D" id="3.30.470.20">
    <property type="entry name" value="ATP-grasp fold, B domain"/>
    <property type="match status" value="1"/>
</dbReference>
<feature type="domain" description="ATP-grasp" evidence="2">
    <location>
        <begin position="220"/>
        <end position="281"/>
    </location>
</feature>